<feature type="compositionally biased region" description="Polar residues" evidence="2">
    <location>
        <begin position="155"/>
        <end position="164"/>
    </location>
</feature>
<dbReference type="PROSITE" id="PS50158">
    <property type="entry name" value="ZF_CCHC"/>
    <property type="match status" value="1"/>
</dbReference>
<dbReference type="EMBL" id="CP133623">
    <property type="protein sequence ID" value="WMV57445.1"/>
    <property type="molecule type" value="Genomic_DNA"/>
</dbReference>
<keyword evidence="1" id="KW-0862">Zinc</keyword>
<organism evidence="4 5">
    <name type="scientific">Solanum verrucosum</name>
    <dbReference type="NCBI Taxonomy" id="315347"/>
    <lineage>
        <taxon>Eukaryota</taxon>
        <taxon>Viridiplantae</taxon>
        <taxon>Streptophyta</taxon>
        <taxon>Embryophyta</taxon>
        <taxon>Tracheophyta</taxon>
        <taxon>Spermatophyta</taxon>
        <taxon>Magnoliopsida</taxon>
        <taxon>eudicotyledons</taxon>
        <taxon>Gunneridae</taxon>
        <taxon>Pentapetalae</taxon>
        <taxon>asterids</taxon>
        <taxon>lamiids</taxon>
        <taxon>Solanales</taxon>
        <taxon>Solanaceae</taxon>
        <taxon>Solanoideae</taxon>
        <taxon>Solaneae</taxon>
        <taxon>Solanum</taxon>
    </lineage>
</organism>
<dbReference type="AlphaFoldDB" id="A0AAF0V2R4"/>
<reference evidence="4" key="1">
    <citation type="submission" date="2023-08" db="EMBL/GenBank/DDBJ databases">
        <title>A de novo genome assembly of Solanum verrucosum Schlechtendal, a Mexican diploid species geographically isolated from the other diploid A-genome species in potato relatives.</title>
        <authorList>
            <person name="Hosaka K."/>
        </authorList>
    </citation>
    <scope>NUCLEOTIDE SEQUENCE</scope>
    <source>
        <tissue evidence="4">Young leaves</tissue>
    </source>
</reference>
<feature type="region of interest" description="Disordered" evidence="2">
    <location>
        <begin position="129"/>
        <end position="164"/>
    </location>
</feature>
<dbReference type="InterPro" id="IPR036875">
    <property type="entry name" value="Znf_CCHC_sf"/>
</dbReference>
<evidence type="ECO:0000259" key="3">
    <source>
        <dbReference type="PROSITE" id="PS50158"/>
    </source>
</evidence>
<feature type="domain" description="CCHC-type" evidence="3">
    <location>
        <begin position="117"/>
        <end position="130"/>
    </location>
</feature>
<proteinExistence type="predicted"/>
<keyword evidence="1" id="KW-0479">Metal-binding</keyword>
<feature type="compositionally biased region" description="Basic and acidic residues" evidence="2">
    <location>
        <begin position="49"/>
        <end position="63"/>
    </location>
</feature>
<dbReference type="Gene3D" id="4.10.60.10">
    <property type="entry name" value="Zinc finger, CCHC-type"/>
    <property type="match status" value="1"/>
</dbReference>
<dbReference type="InterPro" id="IPR001878">
    <property type="entry name" value="Znf_CCHC"/>
</dbReference>
<feature type="region of interest" description="Disordered" evidence="2">
    <location>
        <begin position="49"/>
        <end position="69"/>
    </location>
</feature>
<dbReference type="GO" id="GO:0003676">
    <property type="term" value="F:nucleic acid binding"/>
    <property type="evidence" value="ECO:0007669"/>
    <property type="project" value="InterPro"/>
</dbReference>
<name>A0AAF0V2R4_SOLVR</name>
<keyword evidence="5" id="KW-1185">Reference proteome</keyword>
<gene>
    <name evidence="4" type="ORF">MTR67_050830</name>
</gene>
<evidence type="ECO:0000313" key="4">
    <source>
        <dbReference type="EMBL" id="WMV57445.1"/>
    </source>
</evidence>
<accession>A0AAF0V2R4</accession>
<dbReference type="SUPFAM" id="SSF57756">
    <property type="entry name" value="Retrovirus zinc finger-like domains"/>
    <property type="match status" value="1"/>
</dbReference>
<evidence type="ECO:0000256" key="2">
    <source>
        <dbReference type="SAM" id="MobiDB-lite"/>
    </source>
</evidence>
<sequence>MVDDMRIRMSLFVIGLTRLSSKESKTTMLIGYMGIARLVIHVQQVEKDQMKDKEEFENRRAKTSESGSKRVMRTGLLSNISRKDLLYHLLVHLHQGTNVSTIVRILKISEQDLQSRKCGQNGHFMRECPKKKQGNGNWGNRAQFSSVALPGRVTSRGTTSGADI</sequence>
<feature type="compositionally biased region" description="Polar residues" evidence="2">
    <location>
        <begin position="134"/>
        <end position="146"/>
    </location>
</feature>
<keyword evidence="1" id="KW-0863">Zinc-finger</keyword>
<protein>
    <recommendedName>
        <fullName evidence="3">CCHC-type domain-containing protein</fullName>
    </recommendedName>
</protein>
<dbReference type="Pfam" id="PF00098">
    <property type="entry name" value="zf-CCHC"/>
    <property type="match status" value="1"/>
</dbReference>
<dbReference type="Proteomes" id="UP001234989">
    <property type="component" value="Chromosome 12"/>
</dbReference>
<evidence type="ECO:0000313" key="5">
    <source>
        <dbReference type="Proteomes" id="UP001234989"/>
    </source>
</evidence>
<evidence type="ECO:0000256" key="1">
    <source>
        <dbReference type="PROSITE-ProRule" id="PRU00047"/>
    </source>
</evidence>
<dbReference type="GO" id="GO:0008270">
    <property type="term" value="F:zinc ion binding"/>
    <property type="evidence" value="ECO:0007669"/>
    <property type="project" value="UniProtKB-KW"/>
</dbReference>